<dbReference type="AlphaFoldDB" id="A0A916UGD3"/>
<dbReference type="RefSeq" id="WP_188674793.1">
    <property type="nucleotide sequence ID" value="NZ_BMJH01000002.1"/>
</dbReference>
<reference evidence="7" key="2">
    <citation type="submission" date="2020-09" db="EMBL/GenBank/DDBJ databases">
        <authorList>
            <person name="Sun Q."/>
            <person name="Zhou Y."/>
        </authorList>
    </citation>
    <scope>NUCLEOTIDE SEQUENCE</scope>
    <source>
        <strain evidence="7">CGMCC 1.15478</strain>
    </source>
</reference>
<evidence type="ECO:0000256" key="4">
    <source>
        <dbReference type="ARBA" id="ARBA00022989"/>
    </source>
</evidence>
<reference evidence="7" key="1">
    <citation type="journal article" date="2014" name="Int. J. Syst. Evol. Microbiol.">
        <title>Complete genome sequence of Corynebacterium casei LMG S-19264T (=DSM 44701T), isolated from a smear-ripened cheese.</title>
        <authorList>
            <consortium name="US DOE Joint Genome Institute (JGI-PGF)"/>
            <person name="Walter F."/>
            <person name="Albersmeier A."/>
            <person name="Kalinowski J."/>
            <person name="Ruckert C."/>
        </authorList>
    </citation>
    <scope>NUCLEOTIDE SEQUENCE</scope>
    <source>
        <strain evidence="7">CGMCC 1.15478</strain>
    </source>
</reference>
<evidence type="ECO:0000256" key="2">
    <source>
        <dbReference type="ARBA" id="ARBA00022475"/>
    </source>
</evidence>
<proteinExistence type="predicted"/>
<feature type="transmembrane region" description="Helical" evidence="6">
    <location>
        <begin position="71"/>
        <end position="90"/>
    </location>
</feature>
<evidence type="ECO:0000256" key="1">
    <source>
        <dbReference type="ARBA" id="ARBA00004651"/>
    </source>
</evidence>
<evidence type="ECO:0000313" key="8">
    <source>
        <dbReference type="Proteomes" id="UP000641514"/>
    </source>
</evidence>
<evidence type="ECO:0000256" key="5">
    <source>
        <dbReference type="ARBA" id="ARBA00023136"/>
    </source>
</evidence>
<keyword evidence="2" id="KW-1003">Cell membrane</keyword>
<dbReference type="InterPro" id="IPR001851">
    <property type="entry name" value="ABC_transp_permease"/>
</dbReference>
<dbReference type="GO" id="GO:0005886">
    <property type="term" value="C:plasma membrane"/>
    <property type="evidence" value="ECO:0007669"/>
    <property type="project" value="UniProtKB-SubCell"/>
</dbReference>
<comment type="subcellular location">
    <subcellularLocation>
        <location evidence="1">Cell membrane</location>
        <topology evidence="1">Multi-pass membrane protein</topology>
    </subcellularLocation>
</comment>
<dbReference type="PANTHER" id="PTHR30482:SF10">
    <property type="entry name" value="HIGH-AFFINITY BRANCHED-CHAIN AMINO ACID TRANSPORT PROTEIN BRAE"/>
    <property type="match status" value="1"/>
</dbReference>
<comment type="caution">
    <text evidence="7">The sequence shown here is derived from an EMBL/GenBank/DDBJ whole genome shotgun (WGS) entry which is preliminary data.</text>
</comment>
<keyword evidence="5 6" id="KW-0472">Membrane</keyword>
<organism evidence="7 8">
    <name type="scientific">Hoyosella rhizosphaerae</name>
    <dbReference type="NCBI Taxonomy" id="1755582"/>
    <lineage>
        <taxon>Bacteria</taxon>
        <taxon>Bacillati</taxon>
        <taxon>Actinomycetota</taxon>
        <taxon>Actinomycetes</taxon>
        <taxon>Mycobacteriales</taxon>
        <taxon>Hoyosellaceae</taxon>
        <taxon>Hoyosella</taxon>
    </lineage>
</organism>
<dbReference type="EMBL" id="BMJH01000002">
    <property type="protein sequence ID" value="GGC69927.1"/>
    <property type="molecule type" value="Genomic_DNA"/>
</dbReference>
<sequence length="333" mass="36061">MDLLGIDFGVVLSNAFAQFVGPQAIFFALLAIGLNIHFGYTGLLNFGQIGFALVSAYGVGITVVIYNQPLWLGLIVGMAASVVLALLLGIPTLRLRADYLAIVTIAASEILRLATRSTASDPYTRGTRGIQGQNFAFQQMNPYTPGREYTILGVKFLGSTLWAMTVGWALIAILLLLVWMLVRSPWGRTLKAVREDEDAARALGKNVFLYRMQALVLGGFIGGLAGIFIAMTQALNPDFFSTQQTFFAWTAMILGGAATVFGPVVGAMVFWFLFSFIDNVLRQLSTGPDSVLPISAQQVGAVQIMLVGILLAVLIVYRPQGIMGRKREVQLNV</sequence>
<dbReference type="CDD" id="cd06581">
    <property type="entry name" value="TM_PBP1_LivM_like"/>
    <property type="match status" value="1"/>
</dbReference>
<accession>A0A916UGD3</accession>
<dbReference type="InterPro" id="IPR043428">
    <property type="entry name" value="LivM-like"/>
</dbReference>
<keyword evidence="4 6" id="KW-1133">Transmembrane helix</keyword>
<dbReference type="GO" id="GO:0015658">
    <property type="term" value="F:branched-chain amino acid transmembrane transporter activity"/>
    <property type="evidence" value="ECO:0007669"/>
    <property type="project" value="InterPro"/>
</dbReference>
<dbReference type="Pfam" id="PF02653">
    <property type="entry name" value="BPD_transp_2"/>
    <property type="match status" value="1"/>
</dbReference>
<feature type="transmembrane region" description="Helical" evidence="6">
    <location>
        <begin position="214"/>
        <end position="235"/>
    </location>
</feature>
<feature type="transmembrane region" description="Helical" evidence="6">
    <location>
        <begin position="294"/>
        <end position="317"/>
    </location>
</feature>
<evidence type="ECO:0000256" key="3">
    <source>
        <dbReference type="ARBA" id="ARBA00022692"/>
    </source>
</evidence>
<feature type="transmembrane region" description="Helical" evidence="6">
    <location>
        <begin position="15"/>
        <end position="36"/>
    </location>
</feature>
<evidence type="ECO:0000313" key="7">
    <source>
        <dbReference type="EMBL" id="GGC69927.1"/>
    </source>
</evidence>
<gene>
    <name evidence="7" type="ORF">GCM10011410_23470</name>
</gene>
<dbReference type="Proteomes" id="UP000641514">
    <property type="component" value="Unassembled WGS sequence"/>
</dbReference>
<feature type="transmembrane region" description="Helical" evidence="6">
    <location>
        <begin position="247"/>
        <end position="274"/>
    </location>
</feature>
<keyword evidence="3 6" id="KW-0812">Transmembrane</keyword>
<feature type="transmembrane region" description="Helical" evidence="6">
    <location>
        <begin position="43"/>
        <end position="65"/>
    </location>
</feature>
<feature type="transmembrane region" description="Helical" evidence="6">
    <location>
        <begin position="161"/>
        <end position="182"/>
    </location>
</feature>
<dbReference type="PANTHER" id="PTHR30482">
    <property type="entry name" value="HIGH-AFFINITY BRANCHED-CHAIN AMINO ACID TRANSPORT SYSTEM PERMEASE"/>
    <property type="match status" value="1"/>
</dbReference>
<name>A0A916UGD3_9ACTN</name>
<evidence type="ECO:0000256" key="6">
    <source>
        <dbReference type="SAM" id="Phobius"/>
    </source>
</evidence>
<protein>
    <submittedName>
        <fullName evidence="7">Branched-chain amino acid ABC transporter permease</fullName>
    </submittedName>
</protein>
<keyword evidence="8" id="KW-1185">Reference proteome</keyword>